<dbReference type="GO" id="GO:0004066">
    <property type="term" value="F:asparagine synthase (glutamine-hydrolyzing) activity"/>
    <property type="evidence" value="ECO:0007669"/>
    <property type="project" value="InterPro"/>
</dbReference>
<evidence type="ECO:0000256" key="2">
    <source>
        <dbReference type="ARBA" id="ARBA00022840"/>
    </source>
</evidence>
<sequence length="459" mass="47843">MAGFILSSGPDGSIDVGLLGEGRAMDVLVRRDGTDVLVVQGDRLTGEDPPQHASLADLAAWTERAHSRYCAVLVREGRATLWSDVGATCPLHWARAGRTLLVGTSAGALLPRLGRPVVLGDAERSLLPGGRFAGVTPVPANSAVTLVVDAYGEDPVSVHRVAHLPDLATVTDADQAVRTVRTVLGASVARLAAGADEIAVSLSGGVDSSTVAALAVLEAGSSAVRTYTVGTPYGDEFAQAAWLADRLGTKHEEVHFGPEQLAGMLPGMIRALETWDLLTLQIAAPACFLQGHIATDRSQVLLSGYGADLLFAGLGGTGGEDAVEGAVVAQTRATGRSNEFHPAFADARHTAVRHPYWTREVMAAALDIRGRLKVRDGEAKWVLRSAAADVLPAEVAWRPKRGIHEGTAMSHMFAAALGSDDPSVQAGRLYEIATEVFRSGGPGTGPGEAGQDRRLGGMG</sequence>
<feature type="domain" description="Asparagine synthetase" evidence="4">
    <location>
        <begin position="180"/>
        <end position="315"/>
    </location>
</feature>
<feature type="domain" description="Asparagine synthetase" evidence="4">
    <location>
        <begin position="346"/>
        <end position="419"/>
    </location>
</feature>
<evidence type="ECO:0000259" key="4">
    <source>
        <dbReference type="Pfam" id="PF00733"/>
    </source>
</evidence>
<feature type="region of interest" description="Disordered" evidence="3">
    <location>
        <begin position="437"/>
        <end position="459"/>
    </location>
</feature>
<protein>
    <submittedName>
        <fullName evidence="5">Asparagine synthase</fullName>
    </submittedName>
</protein>
<keyword evidence="2" id="KW-0067">ATP-binding</keyword>
<dbReference type="EMBL" id="CP002475">
    <property type="protein sequence ID" value="ADW01624.1"/>
    <property type="molecule type" value="Genomic_DNA"/>
</dbReference>
<reference evidence="5 6" key="1">
    <citation type="submission" date="2011-01" db="EMBL/GenBank/DDBJ databases">
        <title>Complete sequence of chromosome of Streptomyces flavogriseus ATCC 33331.</title>
        <authorList>
            <consortium name="US DOE Joint Genome Institute"/>
            <person name="Lucas S."/>
            <person name="Copeland A."/>
            <person name="Lapidus A."/>
            <person name="Cheng J.-F."/>
            <person name="Goodwin L."/>
            <person name="Pitluck S."/>
            <person name="Davenport K."/>
            <person name="Detter J.C."/>
            <person name="Han C."/>
            <person name="Tapia R."/>
            <person name="Land M."/>
            <person name="Hauser L."/>
            <person name="Kyrpides N."/>
            <person name="Ivanova N."/>
            <person name="Ovchinnikova G."/>
            <person name="Pagani I."/>
            <person name="Brumm P."/>
            <person name="Mead D."/>
            <person name="Woyke T."/>
        </authorList>
    </citation>
    <scope>NUCLEOTIDE SEQUENCE [LARGE SCALE GENOMIC DNA]</scope>
    <source>
        <strain evidence="6">ATCC 33331 / IAF-45CD</strain>
    </source>
</reference>
<dbReference type="Pfam" id="PF00733">
    <property type="entry name" value="Asn_synthase"/>
    <property type="match status" value="2"/>
</dbReference>
<dbReference type="CDD" id="cd01991">
    <property type="entry name" value="Asn_synthase_B_C"/>
    <property type="match status" value="1"/>
</dbReference>
<accession>A0A8D3WC13</accession>
<proteinExistence type="predicted"/>
<gene>
    <name evidence="5" type="ordered locus">Sfla_0156</name>
</gene>
<evidence type="ECO:0000313" key="6">
    <source>
        <dbReference type="Proteomes" id="UP000002066"/>
    </source>
</evidence>
<dbReference type="InterPro" id="IPR050795">
    <property type="entry name" value="Asn_Synthetase"/>
</dbReference>
<dbReference type="KEGG" id="sfa:Sfla_0156"/>
<dbReference type="AlphaFoldDB" id="A0A8D3WC13"/>
<dbReference type="Proteomes" id="UP000002066">
    <property type="component" value="Chromosome"/>
</dbReference>
<evidence type="ECO:0000256" key="3">
    <source>
        <dbReference type="SAM" id="MobiDB-lite"/>
    </source>
</evidence>
<keyword evidence="1" id="KW-0547">Nucleotide-binding</keyword>
<dbReference type="PANTHER" id="PTHR11772:SF2">
    <property type="entry name" value="ASPARAGINE SYNTHETASE [GLUTAMINE-HYDROLYZING]"/>
    <property type="match status" value="1"/>
</dbReference>
<dbReference type="InterPro" id="IPR001962">
    <property type="entry name" value="Asn_synthase"/>
</dbReference>
<dbReference type="Gene3D" id="3.40.50.620">
    <property type="entry name" value="HUPs"/>
    <property type="match status" value="1"/>
</dbReference>
<dbReference type="GO" id="GO:0006529">
    <property type="term" value="P:asparagine biosynthetic process"/>
    <property type="evidence" value="ECO:0007669"/>
    <property type="project" value="InterPro"/>
</dbReference>
<dbReference type="SUPFAM" id="SSF52402">
    <property type="entry name" value="Adenine nucleotide alpha hydrolases-like"/>
    <property type="match status" value="1"/>
</dbReference>
<evidence type="ECO:0000256" key="1">
    <source>
        <dbReference type="ARBA" id="ARBA00022741"/>
    </source>
</evidence>
<dbReference type="OrthoDB" id="3934993at2"/>
<dbReference type="GO" id="GO:0005524">
    <property type="term" value="F:ATP binding"/>
    <property type="evidence" value="ECO:0007669"/>
    <property type="project" value="UniProtKB-KW"/>
</dbReference>
<feature type="compositionally biased region" description="Basic and acidic residues" evidence="3">
    <location>
        <begin position="450"/>
        <end position="459"/>
    </location>
</feature>
<dbReference type="PANTHER" id="PTHR11772">
    <property type="entry name" value="ASPARAGINE SYNTHETASE"/>
    <property type="match status" value="1"/>
</dbReference>
<name>A0A8D3WC13_STRFA</name>
<dbReference type="GO" id="GO:0005829">
    <property type="term" value="C:cytosol"/>
    <property type="evidence" value="ECO:0007669"/>
    <property type="project" value="TreeGrafter"/>
</dbReference>
<dbReference type="InterPro" id="IPR014729">
    <property type="entry name" value="Rossmann-like_a/b/a_fold"/>
</dbReference>
<organism evidence="5 6">
    <name type="scientific">Streptomyces pratensis (strain ATCC 33331 / IAF-45CD)</name>
    <dbReference type="NCBI Taxonomy" id="591167"/>
    <lineage>
        <taxon>Bacteria</taxon>
        <taxon>Bacillati</taxon>
        <taxon>Actinomycetota</taxon>
        <taxon>Actinomycetes</taxon>
        <taxon>Kitasatosporales</taxon>
        <taxon>Streptomycetaceae</taxon>
        <taxon>Streptomyces</taxon>
    </lineage>
</organism>
<evidence type="ECO:0000313" key="5">
    <source>
        <dbReference type="EMBL" id="ADW01624.1"/>
    </source>
</evidence>